<name>A0AA39KQQ2_9HYME</name>
<proteinExistence type="predicted"/>
<protein>
    <submittedName>
        <fullName evidence="2">Uncharacterized protein</fullName>
    </submittedName>
</protein>
<dbReference type="EMBL" id="JAQQBS010000004">
    <property type="protein sequence ID" value="KAK0170378.1"/>
    <property type="molecule type" value="Genomic_DNA"/>
</dbReference>
<evidence type="ECO:0000256" key="1">
    <source>
        <dbReference type="SAM" id="MobiDB-lite"/>
    </source>
</evidence>
<evidence type="ECO:0000313" key="3">
    <source>
        <dbReference type="Proteomes" id="UP001168990"/>
    </source>
</evidence>
<dbReference type="PANTHER" id="PTHR35268">
    <property type="entry name" value="PROTEIN CCSMST1"/>
    <property type="match status" value="1"/>
</dbReference>
<feature type="region of interest" description="Disordered" evidence="1">
    <location>
        <begin position="33"/>
        <end position="80"/>
    </location>
</feature>
<evidence type="ECO:0000313" key="2">
    <source>
        <dbReference type="EMBL" id="KAK0170378.1"/>
    </source>
</evidence>
<dbReference type="Proteomes" id="UP001168990">
    <property type="component" value="Unassembled WGS sequence"/>
</dbReference>
<comment type="caution">
    <text evidence="2">The sequence shown here is derived from an EMBL/GenBank/DDBJ whole genome shotgun (WGS) entry which is preliminary data.</text>
</comment>
<organism evidence="2 3">
    <name type="scientific">Microctonus aethiopoides</name>
    <dbReference type="NCBI Taxonomy" id="144406"/>
    <lineage>
        <taxon>Eukaryota</taxon>
        <taxon>Metazoa</taxon>
        <taxon>Ecdysozoa</taxon>
        <taxon>Arthropoda</taxon>
        <taxon>Hexapoda</taxon>
        <taxon>Insecta</taxon>
        <taxon>Pterygota</taxon>
        <taxon>Neoptera</taxon>
        <taxon>Endopterygota</taxon>
        <taxon>Hymenoptera</taxon>
        <taxon>Apocrita</taxon>
        <taxon>Ichneumonoidea</taxon>
        <taxon>Braconidae</taxon>
        <taxon>Euphorinae</taxon>
        <taxon>Microctonus</taxon>
    </lineage>
</organism>
<gene>
    <name evidence="2" type="ORF">PV328_010946</name>
</gene>
<reference evidence="2" key="2">
    <citation type="submission" date="2023-03" db="EMBL/GenBank/DDBJ databases">
        <authorList>
            <person name="Inwood S.N."/>
            <person name="Skelly J.G."/>
            <person name="Guhlin J."/>
            <person name="Harrop T.W.R."/>
            <person name="Goldson S.G."/>
            <person name="Dearden P.K."/>
        </authorList>
    </citation>
    <scope>NUCLEOTIDE SEQUENCE</scope>
    <source>
        <strain evidence="2">Irish</strain>
        <tissue evidence="2">Whole body</tissue>
    </source>
</reference>
<keyword evidence="3" id="KW-1185">Reference proteome</keyword>
<accession>A0AA39KQQ2</accession>
<sequence>MSLIKLSSLATQLARRNLLQRFTISSQNRRTFKTDQNSSVQKADDDADDDEVDKPIRYSTSPAASWTAANSQSGADDDEVPDCQAPIVIISVTAFLLYFLIFREPNDIDEIFDKELGDHVEHIDIEALKRSAGIPMYDQEKKYTK</sequence>
<dbReference type="AlphaFoldDB" id="A0AA39KQQ2"/>
<dbReference type="InterPro" id="IPR029160">
    <property type="entry name" value="UQCC4"/>
</dbReference>
<dbReference type="Pfam" id="PF15013">
    <property type="entry name" value="CCSMST1"/>
    <property type="match status" value="1"/>
</dbReference>
<dbReference type="PANTHER" id="PTHR35268:SF1">
    <property type="entry name" value="UBIQUINOL-CYTOCHROME-C REDUCTASE COMPLEX ASSEMBLY FACTOR 4"/>
    <property type="match status" value="1"/>
</dbReference>
<reference evidence="2" key="1">
    <citation type="journal article" date="2023" name="bioRxiv">
        <title>Scaffold-level genome assemblies of two parasitoid biocontrol wasps reveal the parthenogenesis mechanism and an associated novel virus.</title>
        <authorList>
            <person name="Inwood S."/>
            <person name="Skelly J."/>
            <person name="Guhlin J."/>
            <person name="Harrop T."/>
            <person name="Goldson S."/>
            <person name="Dearden P."/>
        </authorList>
    </citation>
    <scope>NUCLEOTIDE SEQUENCE</scope>
    <source>
        <strain evidence="2">Irish</strain>
        <tissue evidence="2">Whole body</tissue>
    </source>
</reference>
<feature type="compositionally biased region" description="Polar residues" evidence="1">
    <location>
        <begin position="58"/>
        <end position="74"/>
    </location>
</feature>